<feature type="transmembrane region" description="Helical" evidence="8">
    <location>
        <begin position="137"/>
        <end position="153"/>
    </location>
</feature>
<evidence type="ECO:0000313" key="11">
    <source>
        <dbReference type="Proteomes" id="UP000440773"/>
    </source>
</evidence>
<name>A0A7J5L542_BACSE</name>
<organism evidence="10 11">
    <name type="scientific">Bacteroides stercoris</name>
    <dbReference type="NCBI Taxonomy" id="46506"/>
    <lineage>
        <taxon>Bacteria</taxon>
        <taxon>Pseudomonadati</taxon>
        <taxon>Bacteroidota</taxon>
        <taxon>Bacteroidia</taxon>
        <taxon>Bacteroidales</taxon>
        <taxon>Bacteroidaceae</taxon>
        <taxon>Bacteroides</taxon>
    </lineage>
</organism>
<keyword evidence="2" id="KW-1003">Cell membrane</keyword>
<evidence type="ECO:0000256" key="8">
    <source>
        <dbReference type="SAM" id="Phobius"/>
    </source>
</evidence>
<dbReference type="Pfam" id="PF13231">
    <property type="entry name" value="PMT_2"/>
    <property type="match status" value="1"/>
</dbReference>
<dbReference type="AlphaFoldDB" id="A0A7J5L542"/>
<evidence type="ECO:0000256" key="1">
    <source>
        <dbReference type="ARBA" id="ARBA00004651"/>
    </source>
</evidence>
<feature type="transmembrane region" description="Helical" evidence="8">
    <location>
        <begin position="90"/>
        <end position="106"/>
    </location>
</feature>
<comment type="caution">
    <text evidence="10">The sequence shown here is derived from an EMBL/GenBank/DDBJ whole genome shotgun (WGS) entry which is preliminary data.</text>
</comment>
<dbReference type="GO" id="GO:0016763">
    <property type="term" value="F:pentosyltransferase activity"/>
    <property type="evidence" value="ECO:0007669"/>
    <property type="project" value="TreeGrafter"/>
</dbReference>
<evidence type="ECO:0000313" key="10">
    <source>
        <dbReference type="EMBL" id="KAB5282876.1"/>
    </source>
</evidence>
<evidence type="ECO:0000256" key="5">
    <source>
        <dbReference type="ARBA" id="ARBA00022692"/>
    </source>
</evidence>
<dbReference type="GO" id="GO:0010041">
    <property type="term" value="P:response to iron(III) ion"/>
    <property type="evidence" value="ECO:0007669"/>
    <property type="project" value="TreeGrafter"/>
</dbReference>
<dbReference type="PANTHER" id="PTHR33908">
    <property type="entry name" value="MANNOSYLTRANSFERASE YKCB-RELATED"/>
    <property type="match status" value="1"/>
</dbReference>
<evidence type="ECO:0000256" key="7">
    <source>
        <dbReference type="ARBA" id="ARBA00023136"/>
    </source>
</evidence>
<keyword evidence="3 10" id="KW-0328">Glycosyltransferase</keyword>
<dbReference type="InterPro" id="IPR050297">
    <property type="entry name" value="LipidA_mod_glycosyltrf_83"/>
</dbReference>
<feature type="transmembrane region" description="Helical" evidence="8">
    <location>
        <begin position="257"/>
        <end position="282"/>
    </location>
</feature>
<keyword evidence="6 8" id="KW-1133">Transmembrane helix</keyword>
<accession>A0A7J5L542</accession>
<evidence type="ECO:0000256" key="4">
    <source>
        <dbReference type="ARBA" id="ARBA00022679"/>
    </source>
</evidence>
<evidence type="ECO:0000256" key="6">
    <source>
        <dbReference type="ARBA" id="ARBA00022989"/>
    </source>
</evidence>
<dbReference type="GO" id="GO:0005886">
    <property type="term" value="C:plasma membrane"/>
    <property type="evidence" value="ECO:0007669"/>
    <property type="project" value="UniProtKB-SubCell"/>
</dbReference>
<evidence type="ECO:0000256" key="3">
    <source>
        <dbReference type="ARBA" id="ARBA00022676"/>
    </source>
</evidence>
<keyword evidence="4 10" id="KW-0808">Transferase</keyword>
<feature type="transmembrane region" description="Helical" evidence="8">
    <location>
        <begin position="422"/>
        <end position="440"/>
    </location>
</feature>
<dbReference type="PANTHER" id="PTHR33908:SF3">
    <property type="entry name" value="UNDECAPRENYL PHOSPHATE-ALPHA-4-AMINO-4-DEOXY-L-ARABINOSE ARABINOSYL TRANSFERASE"/>
    <property type="match status" value="1"/>
</dbReference>
<dbReference type="EMBL" id="WCLP01000009">
    <property type="protein sequence ID" value="KAB5282876.1"/>
    <property type="molecule type" value="Genomic_DNA"/>
</dbReference>
<sequence>MSDRKIAFLFIALLSVLVLVPFLGETIFYSKGEPREAIVAYTMLESGNWILPTNYGVEIAYKPPFLYWTIAVISSVLGGVTEFSARMPSALAFLAMQLVFFSFVAKRKDVKTAFLTSILLLSSFEVHRAAVACRLDMLQVSLIVISLCLLFRWDEKNCKGIPWLAVLLMACATLTKGPVGSIFPCLGIGVYQLLRGRSFGKAFFSLLGIGLLSLIPLGIWFWAAYQQGGEAFVNLMLEENTGRFFRKMSYASHENPLWYNFLTIIWGWVPWTLVLLISLFGLKWKKIHLLPEAASVGERLKKAWCKFRSQSPLQLFAWVVILTIFIFYCIPKSKRSVYLLPIYPFMGMLLAEYLLALVQRGAKVFRISAWIFVALAMLLTVTFFAVRLDMIPESIWGTGKHAAENIAFVNALHTVELSLPKWLIVFLPLVAAGCLLYMLVKRADTRSLLYGTAGCILCIFVSLDGVYQPTILAVKSDRHLAVRLNELEPQGMVYSYADWVKFYGINYYLGDRVRIFDKLNPAQGYVLVTDELQEQFLQDTEDTYRVEEVYRTPLRSCDLRRKVIVYKFSKKIKNESPRVD</sequence>
<evidence type="ECO:0000256" key="2">
    <source>
        <dbReference type="ARBA" id="ARBA00022475"/>
    </source>
</evidence>
<feature type="transmembrane region" description="Helical" evidence="8">
    <location>
        <begin position="311"/>
        <end position="330"/>
    </location>
</feature>
<protein>
    <submittedName>
        <fullName evidence="10">Dolichyl-phosphate-mannose--protein mannosyltransferase</fullName>
    </submittedName>
</protein>
<comment type="subcellular location">
    <subcellularLocation>
        <location evidence="1">Cell membrane</location>
        <topology evidence="1">Multi-pass membrane protein</topology>
    </subcellularLocation>
</comment>
<dbReference type="Proteomes" id="UP000440773">
    <property type="component" value="Unassembled WGS sequence"/>
</dbReference>
<keyword evidence="5 8" id="KW-0812">Transmembrane</keyword>
<feature type="transmembrane region" description="Helical" evidence="8">
    <location>
        <begin position="203"/>
        <end position="225"/>
    </location>
</feature>
<dbReference type="GO" id="GO:0009103">
    <property type="term" value="P:lipopolysaccharide biosynthetic process"/>
    <property type="evidence" value="ECO:0007669"/>
    <property type="project" value="UniProtKB-ARBA"/>
</dbReference>
<evidence type="ECO:0000259" key="9">
    <source>
        <dbReference type="Pfam" id="PF13231"/>
    </source>
</evidence>
<feature type="transmembrane region" description="Helical" evidence="8">
    <location>
        <begin position="165"/>
        <end position="191"/>
    </location>
</feature>
<gene>
    <name evidence="10" type="ORF">F9962_04780</name>
</gene>
<feature type="domain" description="Glycosyltransferase RgtA/B/C/D-like" evidence="9">
    <location>
        <begin position="62"/>
        <end position="220"/>
    </location>
</feature>
<dbReference type="InterPro" id="IPR038731">
    <property type="entry name" value="RgtA/B/C-like"/>
</dbReference>
<keyword evidence="7 8" id="KW-0472">Membrane</keyword>
<feature type="transmembrane region" description="Helical" evidence="8">
    <location>
        <begin position="336"/>
        <end position="355"/>
    </location>
</feature>
<reference evidence="10 11" key="1">
    <citation type="journal article" date="2019" name="Nat. Med.">
        <title>A library of human gut bacterial isolates paired with longitudinal multiomics data enables mechanistic microbiome research.</title>
        <authorList>
            <person name="Poyet M."/>
            <person name="Groussin M."/>
            <person name="Gibbons S.M."/>
            <person name="Avila-Pacheco J."/>
            <person name="Jiang X."/>
            <person name="Kearney S.M."/>
            <person name="Perrotta A.R."/>
            <person name="Berdy B."/>
            <person name="Zhao S."/>
            <person name="Lieberman T.D."/>
            <person name="Swanson P.K."/>
            <person name="Smith M."/>
            <person name="Roesemann S."/>
            <person name="Alexander J.E."/>
            <person name="Rich S.A."/>
            <person name="Livny J."/>
            <person name="Vlamakis H."/>
            <person name="Clish C."/>
            <person name="Bullock K."/>
            <person name="Deik A."/>
            <person name="Scott J."/>
            <person name="Pierce K.A."/>
            <person name="Xavier R.J."/>
            <person name="Alm E.J."/>
        </authorList>
    </citation>
    <scope>NUCLEOTIDE SEQUENCE [LARGE SCALE GENOMIC DNA]</scope>
    <source>
        <strain evidence="10 11">BIOML-A17</strain>
    </source>
</reference>
<proteinExistence type="predicted"/>
<feature type="transmembrane region" description="Helical" evidence="8">
    <location>
        <begin position="447"/>
        <end position="467"/>
    </location>
</feature>
<feature type="transmembrane region" description="Helical" evidence="8">
    <location>
        <begin position="367"/>
        <end position="386"/>
    </location>
</feature>
<dbReference type="RefSeq" id="WP_118939477.1">
    <property type="nucleotide sequence ID" value="NZ_QSKU01000001.1"/>
</dbReference>